<dbReference type="Proteomes" id="UP001138709">
    <property type="component" value="Unassembled WGS sequence"/>
</dbReference>
<protein>
    <submittedName>
        <fullName evidence="1">Uncharacterized protein</fullName>
    </submittedName>
</protein>
<dbReference type="EMBL" id="JAAEDL010000052">
    <property type="protein sequence ID" value="MBR0684043.1"/>
    <property type="molecule type" value="Genomic_DNA"/>
</dbReference>
<comment type="caution">
    <text evidence="1">The sequence shown here is derived from an EMBL/GenBank/DDBJ whole genome shotgun (WGS) entry which is preliminary data.</text>
</comment>
<dbReference type="AlphaFoldDB" id="A0A9X9XK07"/>
<organism evidence="1 2">
    <name type="scientific">Neoroseomonas eburnea</name>
    <dbReference type="NCBI Taxonomy" id="1346889"/>
    <lineage>
        <taxon>Bacteria</taxon>
        <taxon>Pseudomonadati</taxon>
        <taxon>Pseudomonadota</taxon>
        <taxon>Alphaproteobacteria</taxon>
        <taxon>Acetobacterales</taxon>
        <taxon>Acetobacteraceae</taxon>
        <taxon>Neoroseomonas</taxon>
    </lineage>
</organism>
<evidence type="ECO:0000313" key="2">
    <source>
        <dbReference type="Proteomes" id="UP001138709"/>
    </source>
</evidence>
<reference evidence="1" key="2">
    <citation type="journal article" date="2021" name="Syst. Appl. Microbiol.">
        <title>Roseomonas hellenica sp. nov., isolated from roots of wild-growing Alkanna tinctoria.</title>
        <authorList>
            <person name="Rat A."/>
            <person name="Naranjo H.D."/>
            <person name="Lebbe L."/>
            <person name="Cnockaert M."/>
            <person name="Krigas N."/>
            <person name="Grigoriadou K."/>
            <person name="Maloupa E."/>
            <person name="Willems A."/>
        </authorList>
    </citation>
    <scope>NUCLEOTIDE SEQUENCE</scope>
    <source>
        <strain evidence="1">LMG 31228</strain>
    </source>
</reference>
<name>A0A9X9XK07_9PROT</name>
<evidence type="ECO:0000313" key="1">
    <source>
        <dbReference type="EMBL" id="MBR0684043.1"/>
    </source>
</evidence>
<accession>A0A9X9XK07</accession>
<sequence length="255" mass="28179">MSTPTVKSASIGKGSFGIVVLEWFVAPRLSALISCSAPEIISLANPIGRLMFEGVFGNLPVKNDAQRTAIVQVCRRSSEAIAAYVNGRRFLIDFVNSPIKADNLQAHAEAVQYFETCISSVYLALNMWVRHFNAIGIPVPDVSSVNRRNIVYAPNAVFDRLRMIHNRVKHFDEDVEEAMVAGNTPPSSPIWFVNDGIESTDKSNGSSVKLNFQELVEVLEDARQITLMFAERLPERIRARLRGESDPAAPSPQPP</sequence>
<reference evidence="1" key="1">
    <citation type="submission" date="2020-01" db="EMBL/GenBank/DDBJ databases">
        <authorList>
            <person name="Rat A."/>
        </authorList>
    </citation>
    <scope>NUCLEOTIDE SEQUENCE</scope>
    <source>
        <strain evidence="1">LMG 31228</strain>
    </source>
</reference>
<proteinExistence type="predicted"/>
<keyword evidence="2" id="KW-1185">Reference proteome</keyword>
<dbReference type="RefSeq" id="WP_211849793.1">
    <property type="nucleotide sequence ID" value="NZ_JAAEDL010000052.1"/>
</dbReference>
<gene>
    <name evidence="1" type="ORF">GXW74_26490</name>
</gene>